<dbReference type="AlphaFoldDB" id="A0A2U3N3B0"/>
<sequence>MYVQIKSIKDLTPNIRSFELITEDGRDLPSFTAGSHIDIVLGNGLIRQYSIANCCSEKNHYIIGVLEDDHSRGGSSFIHQQFKVGDRIEISEPRNLFPVHQNTNKALLFAGGIGITPILSMAHTLKRENIPFEFYYFVRNENAIAFKDILESKFSEEIHFHIEDDPQNQLDVNKILSKFESSKHLYVCGPNGFMDFIFTMAEKHHWQKDHLHKEHFTADSAASDEENTEFSVKIASTGELIPIAVNQSITEALEKCGIEIAVSCEQGICGTCLTNILEGEPEHRDMFLTDEEHASNKIFTPCCSRSKTKILVLDL</sequence>
<dbReference type="GO" id="GO:0051537">
    <property type="term" value="F:2 iron, 2 sulfur cluster binding"/>
    <property type="evidence" value="ECO:0007669"/>
    <property type="project" value="UniProtKB-KW"/>
</dbReference>
<dbReference type="PROSITE" id="PS00197">
    <property type="entry name" value="2FE2S_FER_1"/>
    <property type="match status" value="1"/>
</dbReference>
<evidence type="ECO:0000256" key="4">
    <source>
        <dbReference type="ARBA" id="ARBA00023002"/>
    </source>
</evidence>
<dbReference type="InterPro" id="IPR006058">
    <property type="entry name" value="2Fe2S_fd_BS"/>
</dbReference>
<dbReference type="InterPro" id="IPR017927">
    <property type="entry name" value="FAD-bd_FR_type"/>
</dbReference>
<dbReference type="Gene3D" id="2.40.30.10">
    <property type="entry name" value="Translation factors"/>
    <property type="match status" value="1"/>
</dbReference>
<dbReference type="InterPro" id="IPR001433">
    <property type="entry name" value="OxRdtase_FAD/NAD-bd"/>
</dbReference>
<dbReference type="InterPro" id="IPR036010">
    <property type="entry name" value="2Fe-2S_ferredoxin-like_sf"/>
</dbReference>
<dbReference type="GO" id="GO:0051213">
    <property type="term" value="F:dioxygenase activity"/>
    <property type="evidence" value="ECO:0007669"/>
    <property type="project" value="UniProtKB-KW"/>
</dbReference>
<name>A0A2U3N3B0_9GAMM</name>
<dbReference type="Proteomes" id="UP000245974">
    <property type="component" value="Unassembled WGS sequence"/>
</dbReference>
<feature type="domain" description="FAD-binding FR-type" evidence="8">
    <location>
        <begin position="1"/>
        <end position="100"/>
    </location>
</feature>
<proteinExistence type="predicted"/>
<dbReference type="Gene3D" id="3.40.50.80">
    <property type="entry name" value="Nucleotide-binding domain of ferredoxin-NADP reductase (FNR) module"/>
    <property type="match status" value="1"/>
</dbReference>
<dbReference type="EC" id="1.-.-.-" evidence="9"/>
<dbReference type="OrthoDB" id="9801223at2"/>
<keyword evidence="6" id="KW-0411">Iron-sulfur</keyword>
<evidence type="ECO:0000313" key="9">
    <source>
        <dbReference type="EMBL" id="SPL72180.1"/>
    </source>
</evidence>
<evidence type="ECO:0000256" key="3">
    <source>
        <dbReference type="ARBA" id="ARBA00022723"/>
    </source>
</evidence>
<keyword evidence="10" id="KW-1185">Reference proteome</keyword>
<dbReference type="PRINTS" id="PR00409">
    <property type="entry name" value="PHDIOXRDTASE"/>
</dbReference>
<dbReference type="PROSITE" id="PS51085">
    <property type="entry name" value="2FE2S_FER_2"/>
    <property type="match status" value="1"/>
</dbReference>
<dbReference type="SUPFAM" id="SSF63380">
    <property type="entry name" value="Riboflavin synthase domain-like"/>
    <property type="match status" value="1"/>
</dbReference>
<evidence type="ECO:0000256" key="5">
    <source>
        <dbReference type="ARBA" id="ARBA00023004"/>
    </source>
</evidence>
<keyword evidence="5" id="KW-0408">Iron</keyword>
<dbReference type="PANTHER" id="PTHR47354">
    <property type="entry name" value="NADH OXIDOREDUCTASE HCR"/>
    <property type="match status" value="1"/>
</dbReference>
<dbReference type="SUPFAM" id="SSF52343">
    <property type="entry name" value="Ferredoxin reductase-like, C-terminal NADP-linked domain"/>
    <property type="match status" value="1"/>
</dbReference>
<dbReference type="RefSeq" id="WP_121975579.1">
    <property type="nucleotide sequence ID" value="NZ_OOGT01000229.1"/>
</dbReference>
<dbReference type="CDD" id="cd06185">
    <property type="entry name" value="PDR_like"/>
    <property type="match status" value="1"/>
</dbReference>
<dbReference type="CDD" id="cd00207">
    <property type="entry name" value="fer2"/>
    <property type="match status" value="1"/>
</dbReference>
<dbReference type="InterPro" id="IPR050415">
    <property type="entry name" value="MRET"/>
</dbReference>
<keyword evidence="4 9" id="KW-0560">Oxidoreductase</keyword>
<evidence type="ECO:0000259" key="7">
    <source>
        <dbReference type="PROSITE" id="PS51085"/>
    </source>
</evidence>
<dbReference type="Gene3D" id="3.10.20.30">
    <property type="match status" value="1"/>
</dbReference>
<organism evidence="9 10">
    <name type="scientific">Acinetobacter stercoris</name>
    <dbReference type="NCBI Taxonomy" id="2126983"/>
    <lineage>
        <taxon>Bacteria</taxon>
        <taxon>Pseudomonadati</taxon>
        <taxon>Pseudomonadota</taxon>
        <taxon>Gammaproteobacteria</taxon>
        <taxon>Moraxellales</taxon>
        <taxon>Moraxellaceae</taxon>
        <taxon>Acinetobacter</taxon>
    </lineage>
</organism>
<keyword evidence="3" id="KW-0479">Metal-binding</keyword>
<evidence type="ECO:0000256" key="2">
    <source>
        <dbReference type="ARBA" id="ARBA00022714"/>
    </source>
</evidence>
<dbReference type="InParanoid" id="A0A2U3N3B0"/>
<accession>A0A2U3N3B0</accession>
<evidence type="ECO:0000256" key="6">
    <source>
        <dbReference type="ARBA" id="ARBA00023014"/>
    </source>
</evidence>
<dbReference type="InterPro" id="IPR039261">
    <property type="entry name" value="FNR_nucleotide-bd"/>
</dbReference>
<evidence type="ECO:0000313" key="10">
    <source>
        <dbReference type="Proteomes" id="UP000245974"/>
    </source>
</evidence>
<evidence type="ECO:0000259" key="8">
    <source>
        <dbReference type="PROSITE" id="PS51384"/>
    </source>
</evidence>
<evidence type="ECO:0000256" key="1">
    <source>
        <dbReference type="ARBA" id="ARBA00022630"/>
    </source>
</evidence>
<dbReference type="Pfam" id="PF00111">
    <property type="entry name" value="Fer2"/>
    <property type="match status" value="1"/>
</dbReference>
<feature type="domain" description="2Fe-2S ferredoxin-type" evidence="7">
    <location>
        <begin position="228"/>
        <end position="315"/>
    </location>
</feature>
<dbReference type="Pfam" id="PF00175">
    <property type="entry name" value="NAD_binding_1"/>
    <property type="match status" value="1"/>
</dbReference>
<dbReference type="InterPro" id="IPR017938">
    <property type="entry name" value="Riboflavin_synthase-like_b-brl"/>
</dbReference>
<keyword evidence="2" id="KW-0001">2Fe-2S</keyword>
<dbReference type="PANTHER" id="PTHR47354:SF1">
    <property type="entry name" value="CARNITINE MONOOXYGENASE REDUCTASE SUBUNIT"/>
    <property type="match status" value="1"/>
</dbReference>
<dbReference type="EMBL" id="OOGT01000229">
    <property type="protein sequence ID" value="SPL72180.1"/>
    <property type="molecule type" value="Genomic_DNA"/>
</dbReference>
<dbReference type="InterPro" id="IPR012675">
    <property type="entry name" value="Beta-grasp_dom_sf"/>
</dbReference>
<keyword evidence="9" id="KW-0223">Dioxygenase</keyword>
<reference evidence="10" key="1">
    <citation type="submission" date="2018-03" db="EMBL/GenBank/DDBJ databases">
        <authorList>
            <person name="Blom J."/>
        </authorList>
    </citation>
    <scope>NUCLEOTIDE SEQUENCE [LARGE SCALE GENOMIC DNA]</scope>
    <source>
        <strain evidence="10">KPC-SM-21</strain>
    </source>
</reference>
<dbReference type="SUPFAM" id="SSF54292">
    <property type="entry name" value="2Fe-2S ferredoxin-like"/>
    <property type="match status" value="1"/>
</dbReference>
<dbReference type="PROSITE" id="PS51384">
    <property type="entry name" value="FAD_FR"/>
    <property type="match status" value="1"/>
</dbReference>
<dbReference type="InterPro" id="IPR001041">
    <property type="entry name" value="2Fe-2S_ferredoxin-type"/>
</dbReference>
<keyword evidence="1" id="KW-0285">Flavoprotein</keyword>
<dbReference type="GO" id="GO:0046872">
    <property type="term" value="F:metal ion binding"/>
    <property type="evidence" value="ECO:0007669"/>
    <property type="project" value="UniProtKB-KW"/>
</dbReference>
<gene>
    <name evidence="9" type="primary">ophA1_3</name>
    <name evidence="9" type="ORF">KPC_3358</name>
</gene>
<protein>
    <submittedName>
        <fullName evidence="9">Phthalate dioxygenase reductase</fullName>
        <ecNumber evidence="9">1.-.-.-</ecNumber>
    </submittedName>
</protein>